<dbReference type="OrthoDB" id="10619214at2759"/>
<evidence type="ECO:0000313" key="2">
    <source>
        <dbReference type="EMBL" id="ORX41638.1"/>
    </source>
</evidence>
<feature type="compositionally biased region" description="Polar residues" evidence="1">
    <location>
        <begin position="103"/>
        <end position="118"/>
    </location>
</feature>
<reference evidence="2 3" key="1">
    <citation type="submission" date="2016-08" db="EMBL/GenBank/DDBJ databases">
        <title>Genomes of anaerobic fungi encode conserved fungal cellulosomes for biomass hydrolysis.</title>
        <authorList>
            <consortium name="DOE Joint Genome Institute"/>
            <person name="Haitjema C.H."/>
            <person name="Gilmore S.P."/>
            <person name="Henske J.K."/>
            <person name="Solomon K.V."/>
            <person name="De Groot R."/>
            <person name="Kuo A."/>
            <person name="Mondo S.J."/>
            <person name="Salamov A.A."/>
            <person name="Labutti K."/>
            <person name="Zhao Z."/>
            <person name="Chiniquy J."/>
            <person name="Barry K."/>
            <person name="Brewer H.M."/>
            <person name="Purvine S.O."/>
            <person name="Wright A.T."/>
            <person name="Boxma B."/>
            <person name="Van Alen T."/>
            <person name="Hackstein J.H."/>
            <person name="Baker S.E."/>
            <person name="Grigoriev I.V."/>
            <person name="O'Malley M.A."/>
        </authorList>
    </citation>
    <scope>NUCLEOTIDE SEQUENCE [LARGE SCALE GENOMIC DNA]</scope>
    <source>
        <strain evidence="3">finn</strain>
    </source>
</reference>
<name>A0A1Y1UUK7_9FUNG</name>
<keyword evidence="3" id="KW-1185">Reference proteome</keyword>
<sequence>METLNKISNKRKFKFKLNDRQNYNKKLKTNIQKDSDLIKYIIRCTENNTKLLEDLKYNFKSNEISNFTKRLKKYIAKREKIERRFNNKISNNENEGNEEQIEFSSTDNSNTLDKSSNPDSTSINFVFTDRKKNIKEILIIKPINEVKEIKYNYCQLDTTNRYIIKRIKKDNFVEAYNNDLDFKNFLALNHQLFEGNISNEESDNRNILNDKEILNANENKGLLERNNTNYHNGHKEINDMGDRSNVQDKCENKENNRHNLQEQEQEPTVIYTNENHKNSTINQSENENVINEEEDIPFPFFAKNSFGLLDENEFDNNHNNSFQHYFSNNINEKYKIVYGKEMPHNLNEFDDGDKENNNPHELMSERRRSKNDRNMKIQNSKQKNYIHHNTSNNNNTDNNNNILDSEIETFRAINPINKNDIDNFNESNINILKNVFNKENRKKKSFLSSGNNKGIYNDNSLTEISSEINNPVIDKIIKLNKTNKNSNKALSSSINKELYLDESSSFSIPPSIETFEASLESQLSHSKELPPELNRCSTLIDNKNSSNNNNSNSNCQNHPYDYDDEVKENKNNALVKSNENKNSIDTTNLCNHQEQEHHLIIESKSSVNPIQNNTNDIVRQTYLKRTSDLKAYWPTFTYTIEDPSSKDFTTTIQKNSPFSPYLQYLILLNKELNKKNEREKDEQVLKNNTIGGYIVINKDIKGSWTNTEIMKYIKKQRVVNNELNLLIPLKCVVYDCSQYNKYVKKERAMYYLRLYQKLNMEKHTTYIDVILENINSEDVYDYALLFSVPVEAFDMYICKNEEEINYHKAEVHIEHSNNEYDHFKVSCILGSNTILEFIQKLRVCRGLDYDKTLPTLSQLNIYDKTKENERRLRLSNTQYELFKLRVKNGKEE</sequence>
<reference evidence="2 3" key="2">
    <citation type="submission" date="2016-08" db="EMBL/GenBank/DDBJ databases">
        <title>Pervasive Adenine N6-methylation of Active Genes in Fungi.</title>
        <authorList>
            <consortium name="DOE Joint Genome Institute"/>
            <person name="Mondo S.J."/>
            <person name="Dannebaum R.O."/>
            <person name="Kuo R.C."/>
            <person name="Labutti K."/>
            <person name="Haridas S."/>
            <person name="Kuo A."/>
            <person name="Salamov A."/>
            <person name="Ahrendt S.R."/>
            <person name="Lipzen A."/>
            <person name="Sullivan W."/>
            <person name="Andreopoulos W.B."/>
            <person name="Clum A."/>
            <person name="Lindquist E."/>
            <person name="Daum C."/>
            <person name="Ramamoorthy G.K."/>
            <person name="Gryganskyi A."/>
            <person name="Culley D."/>
            <person name="Magnuson J.K."/>
            <person name="James T.Y."/>
            <person name="O'Malley M.A."/>
            <person name="Stajich J.E."/>
            <person name="Spatafora J.W."/>
            <person name="Visel A."/>
            <person name="Grigoriev I.V."/>
        </authorList>
    </citation>
    <scope>NUCLEOTIDE SEQUENCE [LARGE SCALE GENOMIC DNA]</scope>
    <source>
        <strain evidence="3">finn</strain>
    </source>
</reference>
<feature type="compositionally biased region" description="Basic and acidic residues" evidence="1">
    <location>
        <begin position="354"/>
        <end position="375"/>
    </location>
</feature>
<evidence type="ECO:0000313" key="3">
    <source>
        <dbReference type="Proteomes" id="UP000193719"/>
    </source>
</evidence>
<evidence type="ECO:0000256" key="1">
    <source>
        <dbReference type="SAM" id="MobiDB-lite"/>
    </source>
</evidence>
<dbReference type="EMBL" id="MCFH01000081">
    <property type="protein sequence ID" value="ORX41638.1"/>
    <property type="molecule type" value="Genomic_DNA"/>
</dbReference>
<feature type="region of interest" description="Disordered" evidence="1">
    <location>
        <begin position="347"/>
        <end position="401"/>
    </location>
</feature>
<dbReference type="Proteomes" id="UP000193719">
    <property type="component" value="Unassembled WGS sequence"/>
</dbReference>
<feature type="compositionally biased region" description="Low complexity" evidence="1">
    <location>
        <begin position="387"/>
        <end position="401"/>
    </location>
</feature>
<feature type="region of interest" description="Disordered" evidence="1">
    <location>
        <begin position="537"/>
        <end position="564"/>
    </location>
</feature>
<dbReference type="AlphaFoldDB" id="A0A1Y1UUK7"/>
<protein>
    <submittedName>
        <fullName evidence="2">Uncharacterized protein</fullName>
    </submittedName>
</protein>
<comment type="caution">
    <text evidence="2">The sequence shown here is derived from an EMBL/GenBank/DDBJ whole genome shotgun (WGS) entry which is preliminary data.</text>
</comment>
<proteinExistence type="predicted"/>
<feature type="compositionally biased region" description="Low complexity" evidence="1">
    <location>
        <begin position="542"/>
        <end position="554"/>
    </location>
</feature>
<accession>A0A1Y1UUK7</accession>
<feature type="region of interest" description="Disordered" evidence="1">
    <location>
        <begin position="87"/>
        <end position="118"/>
    </location>
</feature>
<gene>
    <name evidence="2" type="ORF">BCR36DRAFT_416634</name>
</gene>
<organism evidence="2 3">
    <name type="scientific">Piromyces finnis</name>
    <dbReference type="NCBI Taxonomy" id="1754191"/>
    <lineage>
        <taxon>Eukaryota</taxon>
        <taxon>Fungi</taxon>
        <taxon>Fungi incertae sedis</taxon>
        <taxon>Chytridiomycota</taxon>
        <taxon>Chytridiomycota incertae sedis</taxon>
        <taxon>Neocallimastigomycetes</taxon>
        <taxon>Neocallimastigales</taxon>
        <taxon>Neocallimastigaceae</taxon>
        <taxon>Piromyces</taxon>
    </lineage>
</organism>